<dbReference type="AlphaFoldDB" id="A0AAD8E7A7"/>
<comment type="subcellular location">
    <subcellularLocation>
        <location evidence="1">Secreted</location>
    </subcellularLocation>
</comment>
<dbReference type="PANTHER" id="PTHR14619">
    <property type="entry name" value="NEURON-DERIVED NEUROTROPHIC FACTOR"/>
    <property type="match status" value="1"/>
</dbReference>
<feature type="domain" description="Fibronectin type-III" evidence="9">
    <location>
        <begin position="191"/>
        <end position="335"/>
    </location>
</feature>
<dbReference type="InterPro" id="IPR019326">
    <property type="entry name" value="NDNF"/>
</dbReference>
<dbReference type="InterPro" id="IPR003961">
    <property type="entry name" value="FN3_dom"/>
</dbReference>
<evidence type="ECO:0000256" key="7">
    <source>
        <dbReference type="ARBA" id="ARBA00024096"/>
    </source>
</evidence>
<dbReference type="EMBL" id="JASPKZ010008388">
    <property type="protein sequence ID" value="KAJ9579506.1"/>
    <property type="molecule type" value="Genomic_DNA"/>
</dbReference>
<feature type="region of interest" description="Disordered" evidence="8">
    <location>
        <begin position="126"/>
        <end position="150"/>
    </location>
</feature>
<feature type="domain" description="Fibronectin type-III" evidence="9">
    <location>
        <begin position="463"/>
        <end position="573"/>
    </location>
</feature>
<evidence type="ECO:0000256" key="1">
    <source>
        <dbReference type="ARBA" id="ARBA00004613"/>
    </source>
</evidence>
<evidence type="ECO:0000259" key="9">
    <source>
        <dbReference type="SMART" id="SM00060"/>
    </source>
</evidence>
<evidence type="ECO:0000256" key="5">
    <source>
        <dbReference type="ARBA" id="ARBA00022902"/>
    </source>
</evidence>
<dbReference type="GO" id="GO:0007399">
    <property type="term" value="P:nervous system development"/>
    <property type="evidence" value="ECO:0007669"/>
    <property type="project" value="UniProtKB-KW"/>
</dbReference>
<dbReference type="Proteomes" id="UP001233999">
    <property type="component" value="Unassembled WGS sequence"/>
</dbReference>
<dbReference type="PANTHER" id="PTHR14619:SF3">
    <property type="entry name" value="PROTEIN NDNF"/>
    <property type="match status" value="1"/>
</dbReference>
<evidence type="ECO:0000313" key="11">
    <source>
        <dbReference type="Proteomes" id="UP001233999"/>
    </source>
</evidence>
<evidence type="ECO:0000313" key="10">
    <source>
        <dbReference type="EMBL" id="KAJ9579506.1"/>
    </source>
</evidence>
<comment type="caution">
    <text evidence="10">The sequence shown here is derived from an EMBL/GenBank/DDBJ whole genome shotgun (WGS) entry which is preliminary data.</text>
</comment>
<keyword evidence="5" id="KW-0524">Neurogenesis</keyword>
<proteinExistence type="predicted"/>
<reference evidence="10" key="2">
    <citation type="submission" date="2023-05" db="EMBL/GenBank/DDBJ databases">
        <authorList>
            <person name="Fouks B."/>
        </authorList>
    </citation>
    <scope>NUCLEOTIDE SEQUENCE</scope>
    <source>
        <strain evidence="10">Stay&amp;Tobe</strain>
        <tissue evidence="10">Testes</tissue>
    </source>
</reference>
<evidence type="ECO:0000256" key="2">
    <source>
        <dbReference type="ARBA" id="ARBA00022525"/>
    </source>
</evidence>
<dbReference type="SUPFAM" id="SSF49265">
    <property type="entry name" value="Fibronectin type III"/>
    <property type="match status" value="1"/>
</dbReference>
<keyword evidence="4" id="KW-0677">Repeat</keyword>
<gene>
    <name evidence="10" type="ORF">L9F63_004825</name>
</gene>
<evidence type="ECO:0000256" key="3">
    <source>
        <dbReference type="ARBA" id="ARBA00022729"/>
    </source>
</evidence>
<dbReference type="InterPro" id="IPR056225">
    <property type="entry name" value="NDNF_N"/>
</dbReference>
<name>A0AAD8E7A7_DIPPU</name>
<dbReference type="InterPro" id="IPR036116">
    <property type="entry name" value="FN3_sf"/>
</dbReference>
<dbReference type="SMART" id="SM00060">
    <property type="entry name" value="FN3"/>
    <property type="match status" value="2"/>
</dbReference>
<keyword evidence="11" id="KW-1185">Reference proteome</keyword>
<dbReference type="InterPro" id="IPR055271">
    <property type="entry name" value="NDNF_Fn(III)_1"/>
</dbReference>
<accession>A0AAD8E7A7</accession>
<protein>
    <recommendedName>
        <fullName evidence="7">Protein NDNF</fullName>
    </recommendedName>
</protein>
<dbReference type="InterPro" id="IPR045805">
    <property type="entry name" value="NDNF_C"/>
</dbReference>
<reference evidence="10" key="1">
    <citation type="journal article" date="2023" name="IScience">
        <title>Live-bearing cockroach genome reveals convergent evolutionary mechanisms linked to viviparity in insects and beyond.</title>
        <authorList>
            <person name="Fouks B."/>
            <person name="Harrison M.C."/>
            <person name="Mikhailova A.A."/>
            <person name="Marchal E."/>
            <person name="English S."/>
            <person name="Carruthers M."/>
            <person name="Jennings E.C."/>
            <person name="Chiamaka E.L."/>
            <person name="Frigard R.A."/>
            <person name="Pippel M."/>
            <person name="Attardo G.M."/>
            <person name="Benoit J.B."/>
            <person name="Bornberg-Bauer E."/>
            <person name="Tobe S.S."/>
        </authorList>
    </citation>
    <scope>NUCLEOTIDE SEQUENCE</scope>
    <source>
        <strain evidence="10">Stay&amp;Tobe</strain>
    </source>
</reference>
<evidence type="ECO:0000256" key="6">
    <source>
        <dbReference type="ARBA" id="ARBA00023180"/>
    </source>
</evidence>
<dbReference type="GO" id="GO:0005576">
    <property type="term" value="C:extracellular region"/>
    <property type="evidence" value="ECO:0007669"/>
    <property type="project" value="UniProtKB-SubCell"/>
</dbReference>
<keyword evidence="6" id="KW-0325">Glycoprotein</keyword>
<keyword evidence="2" id="KW-0964">Secreted</keyword>
<organism evidence="10 11">
    <name type="scientific">Diploptera punctata</name>
    <name type="common">Pacific beetle cockroach</name>
    <dbReference type="NCBI Taxonomy" id="6984"/>
    <lineage>
        <taxon>Eukaryota</taxon>
        <taxon>Metazoa</taxon>
        <taxon>Ecdysozoa</taxon>
        <taxon>Arthropoda</taxon>
        <taxon>Hexapoda</taxon>
        <taxon>Insecta</taxon>
        <taxon>Pterygota</taxon>
        <taxon>Neoptera</taxon>
        <taxon>Polyneoptera</taxon>
        <taxon>Dictyoptera</taxon>
        <taxon>Blattodea</taxon>
        <taxon>Blaberoidea</taxon>
        <taxon>Blaberidae</taxon>
        <taxon>Diplopterinae</taxon>
        <taxon>Diploptera</taxon>
    </lineage>
</organism>
<evidence type="ECO:0000256" key="8">
    <source>
        <dbReference type="SAM" id="MobiDB-lite"/>
    </source>
</evidence>
<dbReference type="Pfam" id="PF10179">
    <property type="entry name" value="NDNF"/>
    <property type="match status" value="1"/>
</dbReference>
<keyword evidence="3" id="KW-0732">Signal</keyword>
<dbReference type="Pfam" id="PF19433">
    <property type="entry name" value="NDNF_C"/>
    <property type="match status" value="1"/>
</dbReference>
<sequence length="588" mass="66869">MCKSGSLYIRRFPATVILTGMELQALFFVSLLQTSLFVGAQDSGELDQSRRFPRYRFNIRKDDIFHDTSVIPVDHQVSSFLYKGETKLFFFLHEREQSPLSLTVTPCTSSILWNVRYRHQNDTGKLEDVVSSSGNNSEPPLEEYRGNDMKTFSSETPRPGLYILQVTPLERETYVKLYASLEPGGPHPLRLSQPPKLRLQKRQRRKRLTIRWEPSSVDPHVMHYCLVVNTRRYYSTLCEAQGERSGVSPPDFSHASGFNFPREQAEAHKTELASKAARLNASRLGRGSGGAGGPMHEDIVIGCVGRKTSFTVSNLEHGKVYHFNLFAVNKRTNLSFPYGRTTLKYEPRSKPIGLKDGKVTSVNLKKMDGRATFKFKVGKNSDGEFHLYVMPCGGAVDVELTLKGEIVVPRKQVYGYERFRVQSPERGQRYTLRISAHNPEELRRISAVEVLATTKPSVKFPLPELPEKPQVYEYDSMRRCDSVTVGWLPSPDPRASRYCVFAREDKRHDMENQRPNQCSLDLRLKKNLDFAVMQCQDKIPNDSRAVITQTIGNLKNGRKYIIQITASKSRGKTLSYDLLQVQTKPGCT</sequence>
<evidence type="ECO:0000256" key="4">
    <source>
        <dbReference type="ARBA" id="ARBA00022737"/>
    </source>
</evidence>
<dbReference type="Pfam" id="PF24354">
    <property type="entry name" value="NDNF_N"/>
    <property type="match status" value="1"/>
</dbReference>